<name>A0A315FZ16_9BURK</name>
<evidence type="ECO:0000313" key="2">
    <source>
        <dbReference type="EMBL" id="PUE58587.1"/>
    </source>
</evidence>
<proteinExistence type="predicted"/>
<protein>
    <submittedName>
        <fullName evidence="2">Uncharacterized protein</fullName>
    </submittedName>
</protein>
<comment type="caution">
    <text evidence="2">The sequence shown here is derived from an EMBL/GenBank/DDBJ whole genome shotgun (WGS) entry which is preliminary data.</text>
</comment>
<dbReference type="AlphaFoldDB" id="A0A315FZ16"/>
<evidence type="ECO:0000313" key="3">
    <source>
        <dbReference type="Proteomes" id="UP000251341"/>
    </source>
</evidence>
<keyword evidence="3" id="KW-1185">Reference proteome</keyword>
<sequence length="83" mass="9627">MLSSEQAAIAFNLPFYFFRNPYKRKKLQIPHYYINKLVRYRLNELRVWHAQLGELLAAQAKEAQDQLASEPSRHSQGGEAAHA</sequence>
<evidence type="ECO:0000256" key="1">
    <source>
        <dbReference type="SAM" id="MobiDB-lite"/>
    </source>
</evidence>
<organism evidence="2 3">
    <name type="scientific">Limnohabitans curvus</name>
    <dbReference type="NCBI Taxonomy" id="323423"/>
    <lineage>
        <taxon>Bacteria</taxon>
        <taxon>Pseudomonadati</taxon>
        <taxon>Pseudomonadota</taxon>
        <taxon>Betaproteobacteria</taxon>
        <taxon>Burkholderiales</taxon>
        <taxon>Comamonadaceae</taxon>
        <taxon>Limnohabitans</taxon>
    </lineage>
</organism>
<gene>
    <name evidence="2" type="ORF">B9Z44_02635</name>
</gene>
<reference evidence="2 3" key="1">
    <citation type="submission" date="2017-04" db="EMBL/GenBank/DDBJ databases">
        <title>Unexpected and diverse lifestyles within the genus Limnohabitans.</title>
        <authorList>
            <person name="Kasalicky V."/>
            <person name="Mehrshad M."/>
            <person name="Andrei S.-A."/>
            <person name="Salcher M."/>
            <person name="Kratochvilova H."/>
            <person name="Simek K."/>
            <person name="Ghai R."/>
        </authorList>
    </citation>
    <scope>NUCLEOTIDE SEQUENCE [LARGE SCALE GENOMIC DNA]</scope>
    <source>
        <strain evidence="2 3">MWH-C5</strain>
    </source>
</reference>
<accession>A0A315FZ16</accession>
<dbReference type="EMBL" id="NESP01000001">
    <property type="protein sequence ID" value="PUE58587.1"/>
    <property type="molecule type" value="Genomic_DNA"/>
</dbReference>
<feature type="region of interest" description="Disordered" evidence="1">
    <location>
        <begin position="63"/>
        <end position="83"/>
    </location>
</feature>
<dbReference type="Proteomes" id="UP000251341">
    <property type="component" value="Unassembled WGS sequence"/>
</dbReference>